<feature type="domain" description="Serine hydrolase" evidence="1">
    <location>
        <begin position="15"/>
        <end position="206"/>
    </location>
</feature>
<protein>
    <recommendedName>
        <fullName evidence="1">Serine hydrolase domain-containing protein</fullName>
    </recommendedName>
</protein>
<dbReference type="SUPFAM" id="SSF53474">
    <property type="entry name" value="alpha/beta-Hydrolases"/>
    <property type="match status" value="1"/>
</dbReference>
<organism evidence="2 3">
    <name type="scientific">Chloropicon primus</name>
    <dbReference type="NCBI Taxonomy" id="1764295"/>
    <lineage>
        <taxon>Eukaryota</taxon>
        <taxon>Viridiplantae</taxon>
        <taxon>Chlorophyta</taxon>
        <taxon>Chloropicophyceae</taxon>
        <taxon>Chloropicales</taxon>
        <taxon>Chloropicaceae</taxon>
        <taxon>Chloropicon</taxon>
    </lineage>
</organism>
<keyword evidence="3" id="KW-1185">Reference proteome</keyword>
<dbReference type="STRING" id="1764295.A0A5B8MVY3"/>
<dbReference type="InterPro" id="IPR029058">
    <property type="entry name" value="AB_hydrolase_fold"/>
</dbReference>
<accession>A0A5B8MVY3</accession>
<dbReference type="OrthoDB" id="414698at2759"/>
<gene>
    <name evidence="2" type="ORF">A3770_13p69240</name>
</gene>
<dbReference type="AlphaFoldDB" id="A0A5B8MVY3"/>
<dbReference type="InterPro" id="IPR005645">
    <property type="entry name" value="FSH-like_dom"/>
</dbReference>
<proteinExistence type="predicted"/>
<dbReference type="EMBL" id="CP031046">
    <property type="protein sequence ID" value="QDZ24406.1"/>
    <property type="molecule type" value="Genomic_DNA"/>
</dbReference>
<evidence type="ECO:0000313" key="3">
    <source>
        <dbReference type="Proteomes" id="UP000316726"/>
    </source>
</evidence>
<evidence type="ECO:0000313" key="2">
    <source>
        <dbReference type="EMBL" id="QDZ24406.1"/>
    </source>
</evidence>
<dbReference type="Pfam" id="PF03959">
    <property type="entry name" value="FSH1"/>
    <property type="match status" value="1"/>
</dbReference>
<dbReference type="Gene3D" id="3.40.50.1820">
    <property type="entry name" value="alpha/beta hydrolase"/>
    <property type="match status" value="1"/>
</dbReference>
<name>A0A5B8MVY3_9CHLO</name>
<reference evidence="2 3" key="1">
    <citation type="submission" date="2018-07" db="EMBL/GenBank/DDBJ databases">
        <title>The complete nuclear genome of the prasinophyte Chloropicon primus (CCMP1205).</title>
        <authorList>
            <person name="Pombert J.-F."/>
            <person name="Otis C."/>
            <person name="Turmel M."/>
            <person name="Lemieux C."/>
        </authorList>
    </citation>
    <scope>NUCLEOTIDE SEQUENCE [LARGE SCALE GENOMIC DNA]</scope>
    <source>
        <strain evidence="2 3">CCMP1205</strain>
    </source>
</reference>
<dbReference type="Proteomes" id="UP000316726">
    <property type="component" value="Chromosome 13"/>
</dbReference>
<evidence type="ECO:0000259" key="1">
    <source>
        <dbReference type="Pfam" id="PF03959"/>
    </source>
</evidence>
<sequence length="220" mass="23820">MTPEPVLVRKGGTGLLLHGRGGNGKRFSERLERSYLGQRIGLREENVVSPSGPVSLDKEGNEGGRAWWAFPEGVGRSYEADEWIRSDEAIEIASREGRHCELCIGFSQGAMLLAVLLAQGKLPDCRVAVIAGAGWPRPFASSLESFRLRGNRPVGGSVRAPSILHVTSAEDLMNPRDQALRVHGLLGGDVLEHGEGHVVPMEEGEVSDAIAQWINLRLAE</sequence>